<organism evidence="2">
    <name type="scientific">Oppiella nova</name>
    <dbReference type="NCBI Taxonomy" id="334625"/>
    <lineage>
        <taxon>Eukaryota</taxon>
        <taxon>Metazoa</taxon>
        <taxon>Ecdysozoa</taxon>
        <taxon>Arthropoda</taxon>
        <taxon>Chelicerata</taxon>
        <taxon>Arachnida</taxon>
        <taxon>Acari</taxon>
        <taxon>Acariformes</taxon>
        <taxon>Sarcoptiformes</taxon>
        <taxon>Oribatida</taxon>
        <taxon>Brachypylina</taxon>
        <taxon>Oppioidea</taxon>
        <taxon>Oppiidae</taxon>
        <taxon>Oppiella</taxon>
    </lineage>
</organism>
<dbReference type="EMBL" id="OC951681">
    <property type="protein sequence ID" value="CAD7664209.1"/>
    <property type="molecule type" value="Genomic_DNA"/>
</dbReference>
<gene>
    <name evidence="2" type="ORF">ONB1V03_LOCUS20767</name>
</gene>
<protein>
    <submittedName>
        <fullName evidence="2">Uncharacterized protein</fullName>
    </submittedName>
</protein>
<dbReference type="Proteomes" id="UP000728032">
    <property type="component" value="Unassembled WGS sequence"/>
</dbReference>
<feature type="transmembrane region" description="Helical" evidence="1">
    <location>
        <begin position="34"/>
        <end position="55"/>
    </location>
</feature>
<keyword evidence="1" id="KW-1133">Transmembrane helix</keyword>
<dbReference type="EMBL" id="CAJPVJ010036856">
    <property type="protein sequence ID" value="CAG2181346.1"/>
    <property type="molecule type" value="Genomic_DNA"/>
</dbReference>
<proteinExistence type="predicted"/>
<feature type="non-terminal residue" evidence="2">
    <location>
        <position position="1"/>
    </location>
</feature>
<name>A0A7R9MRA9_9ACAR</name>
<dbReference type="AlphaFoldDB" id="A0A7R9MRA9"/>
<keyword evidence="1" id="KW-0812">Transmembrane</keyword>
<keyword evidence="3" id="KW-1185">Reference proteome</keyword>
<accession>A0A7R9MRA9</accession>
<reference evidence="2" key="1">
    <citation type="submission" date="2020-11" db="EMBL/GenBank/DDBJ databases">
        <authorList>
            <person name="Tran Van P."/>
        </authorList>
    </citation>
    <scope>NUCLEOTIDE SEQUENCE</scope>
</reference>
<keyword evidence="1" id="KW-0472">Membrane</keyword>
<evidence type="ECO:0000313" key="3">
    <source>
        <dbReference type="Proteomes" id="UP000728032"/>
    </source>
</evidence>
<evidence type="ECO:0000313" key="2">
    <source>
        <dbReference type="EMBL" id="CAD7664209.1"/>
    </source>
</evidence>
<evidence type="ECO:0000256" key="1">
    <source>
        <dbReference type="SAM" id="Phobius"/>
    </source>
</evidence>
<sequence>MQIVNTITLTIVAILTDQIATALATRSDSNALFSTKTAFLCVIIFITIFTIYTLFTSFIIPYVIPLAVGNIGLTALCIKHYFSIS</sequence>